<organism evidence="2">
    <name type="scientific">marine sediment metagenome</name>
    <dbReference type="NCBI Taxonomy" id="412755"/>
    <lineage>
        <taxon>unclassified sequences</taxon>
        <taxon>metagenomes</taxon>
        <taxon>ecological metagenomes</taxon>
    </lineage>
</organism>
<protein>
    <submittedName>
        <fullName evidence="2">Uncharacterized protein</fullName>
    </submittedName>
</protein>
<accession>A0A0F9J204</accession>
<feature type="compositionally biased region" description="Basic residues" evidence="1">
    <location>
        <begin position="1"/>
        <end position="17"/>
    </location>
</feature>
<evidence type="ECO:0000313" key="2">
    <source>
        <dbReference type="EMBL" id="KKL99930.1"/>
    </source>
</evidence>
<reference evidence="2" key="1">
    <citation type="journal article" date="2015" name="Nature">
        <title>Complex archaea that bridge the gap between prokaryotes and eukaryotes.</title>
        <authorList>
            <person name="Spang A."/>
            <person name="Saw J.H."/>
            <person name="Jorgensen S.L."/>
            <person name="Zaremba-Niedzwiedzka K."/>
            <person name="Martijn J."/>
            <person name="Lind A.E."/>
            <person name="van Eijk R."/>
            <person name="Schleper C."/>
            <person name="Guy L."/>
            <person name="Ettema T.J."/>
        </authorList>
    </citation>
    <scope>NUCLEOTIDE SEQUENCE</scope>
</reference>
<proteinExistence type="predicted"/>
<comment type="caution">
    <text evidence="2">The sequence shown here is derived from an EMBL/GenBank/DDBJ whole genome shotgun (WGS) entry which is preliminary data.</text>
</comment>
<dbReference type="AlphaFoldDB" id="A0A0F9J204"/>
<feature type="region of interest" description="Disordered" evidence="1">
    <location>
        <begin position="1"/>
        <end position="37"/>
    </location>
</feature>
<evidence type="ECO:0000256" key="1">
    <source>
        <dbReference type="SAM" id="MobiDB-lite"/>
    </source>
</evidence>
<gene>
    <name evidence="2" type="ORF">LCGC14_1809520</name>
</gene>
<name>A0A0F9J204_9ZZZZ</name>
<dbReference type="EMBL" id="LAZR01017551">
    <property type="protein sequence ID" value="KKL99930.1"/>
    <property type="molecule type" value="Genomic_DNA"/>
</dbReference>
<sequence>MRNKGLKRKAIRRKPGRPKPEYLTPEKKRKGPAYSSSKDYKYFQGHIVPEILRQASDKRVICWYNDHMLTLPICAMNKFWKENSYCKRCPLFQKDEYAQELRSLIEKWETDDLEKEE</sequence>